<reference evidence="3 4" key="1">
    <citation type="submission" date="2019-03" db="EMBL/GenBank/DDBJ databases">
        <title>First draft genome of Liparis tanakae, snailfish: a comprehensive survey of snailfish specific genes.</title>
        <authorList>
            <person name="Kim W."/>
            <person name="Song I."/>
            <person name="Jeong J.-H."/>
            <person name="Kim D."/>
            <person name="Kim S."/>
            <person name="Ryu S."/>
            <person name="Song J.Y."/>
            <person name="Lee S.K."/>
        </authorList>
    </citation>
    <scope>NUCLEOTIDE SEQUENCE [LARGE SCALE GENOMIC DNA]</scope>
    <source>
        <tissue evidence="3">Muscle</tissue>
    </source>
</reference>
<dbReference type="InterPro" id="IPR036026">
    <property type="entry name" value="Seven-hairpin_glycosidases"/>
</dbReference>
<evidence type="ECO:0000256" key="2">
    <source>
        <dbReference type="SAM" id="MobiDB-lite"/>
    </source>
</evidence>
<sequence length="130" mass="13943">MTSASEQDTPPGSESSRVLGARRPRQSGACPTAIFCHARRRLSDPPKRASHTASAARRGEAERRQGVGKAAQPACQRRQSFVSRSVTTGVLTSGMEPAPRNGEASLFEVNIRYVGGLLAAYYLTGEEILL</sequence>
<dbReference type="GO" id="GO:0005975">
    <property type="term" value="P:carbohydrate metabolic process"/>
    <property type="evidence" value="ECO:0007669"/>
    <property type="project" value="InterPro"/>
</dbReference>
<dbReference type="Pfam" id="PF01532">
    <property type="entry name" value="Glyco_hydro_47"/>
    <property type="match status" value="1"/>
</dbReference>
<dbReference type="Proteomes" id="UP000314294">
    <property type="component" value="Unassembled WGS sequence"/>
</dbReference>
<feature type="region of interest" description="Disordered" evidence="2">
    <location>
        <begin position="1"/>
        <end position="79"/>
    </location>
</feature>
<feature type="compositionally biased region" description="Polar residues" evidence="2">
    <location>
        <begin position="1"/>
        <end position="16"/>
    </location>
</feature>
<name>A0A4Z2HQ30_9TELE</name>
<dbReference type="GO" id="GO:0016020">
    <property type="term" value="C:membrane"/>
    <property type="evidence" value="ECO:0007669"/>
    <property type="project" value="InterPro"/>
</dbReference>
<protein>
    <submittedName>
        <fullName evidence="3">Mannosyl-oligosaccharide 1,2-alpha-mannosidase IC</fullName>
    </submittedName>
</protein>
<keyword evidence="4" id="KW-1185">Reference proteome</keyword>
<dbReference type="InterPro" id="IPR012341">
    <property type="entry name" value="6hp_glycosidase-like_sf"/>
</dbReference>
<gene>
    <name evidence="3" type="primary">MAN1C1_3</name>
    <name evidence="3" type="ORF">EYF80_022145</name>
</gene>
<evidence type="ECO:0000313" key="3">
    <source>
        <dbReference type="EMBL" id="TNN67681.1"/>
    </source>
</evidence>
<proteinExistence type="inferred from homology"/>
<comment type="caution">
    <text evidence="3">The sequence shown here is derived from an EMBL/GenBank/DDBJ whole genome shotgun (WGS) entry which is preliminary data.</text>
</comment>
<dbReference type="Gene3D" id="1.50.10.10">
    <property type="match status" value="1"/>
</dbReference>
<accession>A0A4Z2HQ30</accession>
<comment type="similarity">
    <text evidence="1">Belongs to the glycosyl hydrolase 47 family.</text>
</comment>
<evidence type="ECO:0000256" key="1">
    <source>
        <dbReference type="ARBA" id="ARBA00007658"/>
    </source>
</evidence>
<organism evidence="3 4">
    <name type="scientific">Liparis tanakae</name>
    <name type="common">Tanaka's snailfish</name>
    <dbReference type="NCBI Taxonomy" id="230148"/>
    <lineage>
        <taxon>Eukaryota</taxon>
        <taxon>Metazoa</taxon>
        <taxon>Chordata</taxon>
        <taxon>Craniata</taxon>
        <taxon>Vertebrata</taxon>
        <taxon>Euteleostomi</taxon>
        <taxon>Actinopterygii</taxon>
        <taxon>Neopterygii</taxon>
        <taxon>Teleostei</taxon>
        <taxon>Neoteleostei</taxon>
        <taxon>Acanthomorphata</taxon>
        <taxon>Eupercaria</taxon>
        <taxon>Perciformes</taxon>
        <taxon>Cottioidei</taxon>
        <taxon>Cottales</taxon>
        <taxon>Liparidae</taxon>
        <taxon>Liparis</taxon>
    </lineage>
</organism>
<evidence type="ECO:0000313" key="4">
    <source>
        <dbReference type="Proteomes" id="UP000314294"/>
    </source>
</evidence>
<dbReference type="InterPro" id="IPR001382">
    <property type="entry name" value="Glyco_hydro_47"/>
</dbReference>
<dbReference type="SUPFAM" id="SSF48225">
    <property type="entry name" value="Seven-hairpin glycosidases"/>
    <property type="match status" value="1"/>
</dbReference>
<dbReference type="AlphaFoldDB" id="A0A4Z2HQ30"/>
<dbReference type="EMBL" id="SRLO01000200">
    <property type="protein sequence ID" value="TNN67681.1"/>
    <property type="molecule type" value="Genomic_DNA"/>
</dbReference>
<dbReference type="GO" id="GO:0005509">
    <property type="term" value="F:calcium ion binding"/>
    <property type="evidence" value="ECO:0007669"/>
    <property type="project" value="InterPro"/>
</dbReference>
<dbReference type="GO" id="GO:0004571">
    <property type="term" value="F:mannosyl-oligosaccharide 1,2-alpha-mannosidase activity"/>
    <property type="evidence" value="ECO:0007669"/>
    <property type="project" value="InterPro"/>
</dbReference>